<dbReference type="PROSITE" id="PS50280">
    <property type="entry name" value="SET"/>
    <property type="match status" value="1"/>
</dbReference>
<dbReference type="PANTHER" id="PTHR47332">
    <property type="entry name" value="SET DOMAIN-CONTAINING PROTEIN 5"/>
    <property type="match status" value="1"/>
</dbReference>
<comment type="caution">
    <text evidence="2">The sequence shown here is derived from an EMBL/GenBank/DDBJ whole genome shotgun (WGS) entry which is preliminary data.</text>
</comment>
<evidence type="ECO:0000313" key="2">
    <source>
        <dbReference type="EMBL" id="KAJ5179331.1"/>
    </source>
</evidence>
<accession>A0A9W9ILK8</accession>
<proteinExistence type="predicted"/>
<dbReference type="InterPro" id="IPR001214">
    <property type="entry name" value="SET_dom"/>
</dbReference>
<keyword evidence="3" id="KW-1185">Reference proteome</keyword>
<dbReference type="Pfam" id="PF00856">
    <property type="entry name" value="SET"/>
    <property type="match status" value="1"/>
</dbReference>
<feature type="domain" description="SET" evidence="1">
    <location>
        <begin position="16"/>
        <end position="166"/>
    </location>
</feature>
<dbReference type="SUPFAM" id="SSF82199">
    <property type="entry name" value="SET domain"/>
    <property type="match status" value="1"/>
</dbReference>
<evidence type="ECO:0000313" key="3">
    <source>
        <dbReference type="Proteomes" id="UP001146351"/>
    </source>
</evidence>
<name>A0A9W9ILK8_9EURO</name>
<gene>
    <name evidence="2" type="ORF">N7492_002541</name>
</gene>
<reference evidence="2" key="2">
    <citation type="journal article" date="2023" name="IMA Fungus">
        <title>Comparative genomic study of the Penicillium genus elucidates a diverse pangenome and 15 lateral gene transfer events.</title>
        <authorList>
            <person name="Petersen C."/>
            <person name="Sorensen T."/>
            <person name="Nielsen M.R."/>
            <person name="Sondergaard T.E."/>
            <person name="Sorensen J.L."/>
            <person name="Fitzpatrick D.A."/>
            <person name="Frisvad J.C."/>
            <person name="Nielsen K.L."/>
        </authorList>
    </citation>
    <scope>NUCLEOTIDE SEQUENCE</scope>
    <source>
        <strain evidence="2">IBT 21917</strain>
    </source>
</reference>
<protein>
    <recommendedName>
        <fullName evidence="1">SET domain-containing protein</fullName>
    </recommendedName>
</protein>
<dbReference type="Proteomes" id="UP001146351">
    <property type="component" value="Unassembled WGS sequence"/>
</dbReference>
<sequence>MSASPPRRPFEMPAGVPFEHKPSPGRGWGIFATKLIHPRALIFCEKPVFAIRKKLTPRYPIPVVTEADFEKVAQRLTVSQKIRISRMADKRLDFHKAIMDAFFTYSVQVAHHDPNKWKRNLFIIKSLFNYSCLPNAWTTQFWVDGEHLIEADMTIQPGEEVRVAYSESFRSWPLHLRKILLPFKCDCMACQPGTPFQRASDVRRQIIRGLRYLLLGVDWDDPKRFIPGLPEQPPVIVNPKLRRAAETFSLPLTSRFVYEVLRVFLMEQEGLVSSEIDVYCQSGRSMLVTMLEMKTESNIAVAEQVLAKKNWMDRVNLALTIWGKKDAGDEEAARKLRKDPPLALCS</sequence>
<dbReference type="PANTHER" id="PTHR47332:SF4">
    <property type="entry name" value="SET DOMAIN-CONTAINING PROTEIN 5"/>
    <property type="match status" value="1"/>
</dbReference>
<organism evidence="2 3">
    <name type="scientific">Penicillium capsulatum</name>
    <dbReference type="NCBI Taxonomy" id="69766"/>
    <lineage>
        <taxon>Eukaryota</taxon>
        <taxon>Fungi</taxon>
        <taxon>Dikarya</taxon>
        <taxon>Ascomycota</taxon>
        <taxon>Pezizomycotina</taxon>
        <taxon>Eurotiomycetes</taxon>
        <taxon>Eurotiomycetidae</taxon>
        <taxon>Eurotiales</taxon>
        <taxon>Aspergillaceae</taxon>
        <taxon>Penicillium</taxon>
    </lineage>
</organism>
<dbReference type="InterPro" id="IPR053185">
    <property type="entry name" value="SET_domain_protein"/>
</dbReference>
<dbReference type="InterPro" id="IPR046341">
    <property type="entry name" value="SET_dom_sf"/>
</dbReference>
<evidence type="ECO:0000259" key="1">
    <source>
        <dbReference type="PROSITE" id="PS50280"/>
    </source>
</evidence>
<dbReference type="Gene3D" id="2.170.270.10">
    <property type="entry name" value="SET domain"/>
    <property type="match status" value="1"/>
</dbReference>
<dbReference type="AlphaFoldDB" id="A0A9W9ILK8"/>
<reference evidence="2" key="1">
    <citation type="submission" date="2022-11" db="EMBL/GenBank/DDBJ databases">
        <authorList>
            <person name="Petersen C."/>
        </authorList>
    </citation>
    <scope>NUCLEOTIDE SEQUENCE</scope>
    <source>
        <strain evidence="2">IBT 21917</strain>
    </source>
</reference>
<dbReference type="OrthoDB" id="265717at2759"/>
<dbReference type="EMBL" id="JAPQKO010000002">
    <property type="protein sequence ID" value="KAJ5179331.1"/>
    <property type="molecule type" value="Genomic_DNA"/>
</dbReference>